<dbReference type="EMBL" id="MU393536">
    <property type="protein sequence ID" value="KAI4861995.1"/>
    <property type="molecule type" value="Genomic_DNA"/>
</dbReference>
<evidence type="ECO:0000313" key="1">
    <source>
        <dbReference type="EMBL" id="KAI4861995.1"/>
    </source>
</evidence>
<name>A0ACB9YTF1_9PEZI</name>
<sequence>MEKHSEDSGDRLLGRGVYSDDGLEESRDIQRRPARSWLRTNALSLPIVFLLLYIAILQTIQLSNKSSKCAATHHSEIDDGHFTLPKDALKYEERPEWYPPQLPWKQEPSDALDDIWDDALYSLNIRIGDDELSLLNENKTNRVQITGGKGNDYVGVLGAYHHLHCLNNIRRLLSWDYYGPKLAGEKHLEGFSREHSDHCIDTIRQALMCHANTGLYTSEWDEETKLPSRNLKSNSVTTCVRWDSLNDWARQRALRPGQYKYQPRRPSS</sequence>
<gene>
    <name evidence="1" type="ORF">F4820DRAFT_431763</name>
</gene>
<proteinExistence type="predicted"/>
<organism evidence="1 2">
    <name type="scientific">Hypoxylon rubiginosum</name>
    <dbReference type="NCBI Taxonomy" id="110542"/>
    <lineage>
        <taxon>Eukaryota</taxon>
        <taxon>Fungi</taxon>
        <taxon>Dikarya</taxon>
        <taxon>Ascomycota</taxon>
        <taxon>Pezizomycotina</taxon>
        <taxon>Sordariomycetes</taxon>
        <taxon>Xylariomycetidae</taxon>
        <taxon>Xylariales</taxon>
        <taxon>Hypoxylaceae</taxon>
        <taxon>Hypoxylon</taxon>
    </lineage>
</organism>
<reference evidence="1 2" key="1">
    <citation type="journal article" date="2022" name="New Phytol.">
        <title>Ecological generalism drives hyperdiversity of secondary metabolite gene clusters in xylarialean endophytes.</title>
        <authorList>
            <person name="Franco M.E.E."/>
            <person name="Wisecaver J.H."/>
            <person name="Arnold A.E."/>
            <person name="Ju Y.M."/>
            <person name="Slot J.C."/>
            <person name="Ahrendt S."/>
            <person name="Moore L.P."/>
            <person name="Eastman K.E."/>
            <person name="Scott K."/>
            <person name="Konkel Z."/>
            <person name="Mondo S.J."/>
            <person name="Kuo A."/>
            <person name="Hayes R.D."/>
            <person name="Haridas S."/>
            <person name="Andreopoulos B."/>
            <person name="Riley R."/>
            <person name="LaButti K."/>
            <person name="Pangilinan J."/>
            <person name="Lipzen A."/>
            <person name="Amirebrahimi M."/>
            <person name="Yan J."/>
            <person name="Adam C."/>
            <person name="Keymanesh K."/>
            <person name="Ng V."/>
            <person name="Louie K."/>
            <person name="Northen T."/>
            <person name="Drula E."/>
            <person name="Henrissat B."/>
            <person name="Hsieh H.M."/>
            <person name="Youens-Clark K."/>
            <person name="Lutzoni F."/>
            <person name="Miadlikowska J."/>
            <person name="Eastwood D.C."/>
            <person name="Hamelin R.C."/>
            <person name="Grigoriev I.V."/>
            <person name="U'Ren J.M."/>
        </authorList>
    </citation>
    <scope>NUCLEOTIDE SEQUENCE [LARGE SCALE GENOMIC DNA]</scope>
    <source>
        <strain evidence="1 2">CBS 119005</strain>
    </source>
</reference>
<keyword evidence="2" id="KW-1185">Reference proteome</keyword>
<dbReference type="Proteomes" id="UP001497700">
    <property type="component" value="Unassembled WGS sequence"/>
</dbReference>
<comment type="caution">
    <text evidence="1">The sequence shown here is derived from an EMBL/GenBank/DDBJ whole genome shotgun (WGS) entry which is preliminary data.</text>
</comment>
<protein>
    <submittedName>
        <fullName evidence="1">Uncharacterized protein</fullName>
    </submittedName>
</protein>
<evidence type="ECO:0000313" key="2">
    <source>
        <dbReference type="Proteomes" id="UP001497700"/>
    </source>
</evidence>
<accession>A0ACB9YTF1</accession>